<reference evidence="7 8" key="1">
    <citation type="submission" date="2017-06" db="EMBL/GenBank/DDBJ databases">
        <title>Raineya orbicola gen. nov., sp. nov. a slightly thermophilic bacterium of the phylum Bacteroidetes and the description of Raineyaceae fam. nov.</title>
        <authorList>
            <person name="Albuquerque L."/>
            <person name="Polonia A.R.M."/>
            <person name="Barroso C."/>
            <person name="Froufe H.J.C."/>
            <person name="Lage O."/>
            <person name="Lobo-Da-Cunha A."/>
            <person name="Egas C."/>
            <person name="Da Costa M.S."/>
        </authorList>
    </citation>
    <scope>NUCLEOTIDE SEQUENCE [LARGE SCALE GENOMIC DNA]</scope>
    <source>
        <strain evidence="7 8">SPSPC-11</strain>
    </source>
</reference>
<dbReference type="AlphaFoldDB" id="A0A2N3IJ20"/>
<dbReference type="EMBL" id="NKXO01000008">
    <property type="protein sequence ID" value="PKQ70332.1"/>
    <property type="molecule type" value="Genomic_DNA"/>
</dbReference>
<dbReference type="OrthoDB" id="6206554at2"/>
<protein>
    <submittedName>
        <fullName evidence="7">von Willebrand factor type A domain</fullName>
    </submittedName>
</protein>
<accession>A0A2N3IJ20</accession>
<dbReference type="InterPro" id="IPR050768">
    <property type="entry name" value="UPF0353/GerABKA_families"/>
</dbReference>
<evidence type="ECO:0000256" key="2">
    <source>
        <dbReference type="ARBA" id="ARBA00022692"/>
    </source>
</evidence>
<dbReference type="Pfam" id="PF13519">
    <property type="entry name" value="VWA_2"/>
    <property type="match status" value="1"/>
</dbReference>
<dbReference type="InterPro" id="IPR036465">
    <property type="entry name" value="vWFA_dom_sf"/>
</dbReference>
<comment type="caution">
    <text evidence="7">The sequence shown here is derived from an EMBL/GenBank/DDBJ whole genome shotgun (WGS) entry which is preliminary data.</text>
</comment>
<sequence length="330" mass="37661">MSFYVNFGYLEAIGVALFFLLYILYFIFSFRKAKVLGLPLRRYFWLKMLFRSAYFALFVIAMLGPTIGEEKQQVKVQGKDIMFVVDVSASMLAQDVSPSRLEKVKFELQSLLQTPLQARMGIVVFAQEAYQFCPLTKDYSLLQNVFIPALSAQMMKNTSTQIHNALELALKGLLNENQDQIHKKAKIIVLFSDGEDWGENINVLAQTIKRKGVHLLVVGVGSEKGSPILTPTGFKKNDKGEKVISKLNRNYLLNFVQQAEGKYFEISQENQTIRNDMDKVRATLEEIQGILQDKREISLEANKYYYPLLLGFLMLCLDVIITTRIIKLPS</sequence>
<keyword evidence="3 5" id="KW-1133">Transmembrane helix</keyword>
<feature type="transmembrane region" description="Helical" evidence="5">
    <location>
        <begin position="304"/>
        <end position="326"/>
    </location>
</feature>
<dbReference type="PANTHER" id="PTHR22550">
    <property type="entry name" value="SPORE GERMINATION PROTEIN"/>
    <property type="match status" value="1"/>
</dbReference>
<organism evidence="7 8">
    <name type="scientific">Raineya orbicola</name>
    <dbReference type="NCBI Taxonomy" id="2016530"/>
    <lineage>
        <taxon>Bacteria</taxon>
        <taxon>Pseudomonadati</taxon>
        <taxon>Bacteroidota</taxon>
        <taxon>Cytophagia</taxon>
        <taxon>Cytophagales</taxon>
        <taxon>Raineyaceae</taxon>
        <taxon>Raineya</taxon>
    </lineage>
</organism>
<evidence type="ECO:0000256" key="3">
    <source>
        <dbReference type="ARBA" id="ARBA00022989"/>
    </source>
</evidence>
<keyword evidence="8" id="KW-1185">Reference proteome</keyword>
<dbReference type="PANTHER" id="PTHR22550:SF5">
    <property type="entry name" value="LEUCINE ZIPPER PROTEIN 4"/>
    <property type="match status" value="1"/>
</dbReference>
<evidence type="ECO:0000256" key="5">
    <source>
        <dbReference type="SAM" id="Phobius"/>
    </source>
</evidence>
<feature type="domain" description="VWFA" evidence="6">
    <location>
        <begin position="80"/>
        <end position="280"/>
    </location>
</feature>
<dbReference type="PROSITE" id="PS50234">
    <property type="entry name" value="VWFA"/>
    <property type="match status" value="1"/>
</dbReference>
<evidence type="ECO:0000256" key="1">
    <source>
        <dbReference type="ARBA" id="ARBA00022475"/>
    </source>
</evidence>
<keyword evidence="4 5" id="KW-0472">Membrane</keyword>
<evidence type="ECO:0000313" key="7">
    <source>
        <dbReference type="EMBL" id="PKQ70332.1"/>
    </source>
</evidence>
<feature type="transmembrane region" description="Helical" evidence="5">
    <location>
        <begin position="6"/>
        <end position="28"/>
    </location>
</feature>
<dbReference type="SUPFAM" id="SSF53300">
    <property type="entry name" value="vWA-like"/>
    <property type="match status" value="1"/>
</dbReference>
<evidence type="ECO:0000259" key="6">
    <source>
        <dbReference type="PROSITE" id="PS50234"/>
    </source>
</evidence>
<keyword evidence="2 5" id="KW-0812">Transmembrane</keyword>
<evidence type="ECO:0000313" key="8">
    <source>
        <dbReference type="Proteomes" id="UP000233387"/>
    </source>
</evidence>
<dbReference type="InterPro" id="IPR002035">
    <property type="entry name" value="VWF_A"/>
</dbReference>
<feature type="transmembrane region" description="Helical" evidence="5">
    <location>
        <begin position="49"/>
        <end position="67"/>
    </location>
</feature>
<name>A0A2N3IJ20_9BACT</name>
<dbReference type="Proteomes" id="UP000233387">
    <property type="component" value="Unassembled WGS sequence"/>
</dbReference>
<dbReference type="RefSeq" id="WP_101357971.1">
    <property type="nucleotide sequence ID" value="NZ_NKXO01000008.1"/>
</dbReference>
<keyword evidence="1" id="KW-1003">Cell membrane</keyword>
<gene>
    <name evidence="7" type="ORF">Rain11_0711</name>
</gene>
<dbReference type="SMART" id="SM00327">
    <property type="entry name" value="VWA"/>
    <property type="match status" value="1"/>
</dbReference>
<proteinExistence type="predicted"/>
<evidence type="ECO:0000256" key="4">
    <source>
        <dbReference type="ARBA" id="ARBA00023136"/>
    </source>
</evidence>
<dbReference type="Gene3D" id="3.40.50.410">
    <property type="entry name" value="von Willebrand factor, type A domain"/>
    <property type="match status" value="1"/>
</dbReference>